<organism evidence="1 2">
    <name type="scientific">Alligator mississippiensis</name>
    <name type="common">American alligator</name>
    <dbReference type="NCBI Taxonomy" id="8496"/>
    <lineage>
        <taxon>Eukaryota</taxon>
        <taxon>Metazoa</taxon>
        <taxon>Chordata</taxon>
        <taxon>Craniata</taxon>
        <taxon>Vertebrata</taxon>
        <taxon>Euteleostomi</taxon>
        <taxon>Archelosauria</taxon>
        <taxon>Archosauria</taxon>
        <taxon>Crocodylia</taxon>
        <taxon>Alligatoridae</taxon>
        <taxon>Alligatorinae</taxon>
        <taxon>Alligator</taxon>
    </lineage>
</organism>
<reference evidence="1 2" key="1">
    <citation type="journal article" date="2012" name="Genome Biol.">
        <title>Sequencing three crocodilian genomes to illuminate the evolution of archosaurs and amniotes.</title>
        <authorList>
            <person name="St John J.A."/>
            <person name="Braun E.L."/>
            <person name="Isberg S.R."/>
            <person name="Miles L.G."/>
            <person name="Chong A.Y."/>
            <person name="Gongora J."/>
            <person name="Dalzell P."/>
            <person name="Moran C."/>
            <person name="Bed'hom B."/>
            <person name="Abzhanov A."/>
            <person name="Burgess S.C."/>
            <person name="Cooksey A.M."/>
            <person name="Castoe T.A."/>
            <person name="Crawford N.G."/>
            <person name="Densmore L.D."/>
            <person name="Drew J.C."/>
            <person name="Edwards S.V."/>
            <person name="Faircloth B.C."/>
            <person name="Fujita M.K."/>
            <person name="Greenwold M.J."/>
            <person name="Hoffmann F.G."/>
            <person name="Howard J.M."/>
            <person name="Iguchi T."/>
            <person name="Janes D.E."/>
            <person name="Khan S.Y."/>
            <person name="Kohno S."/>
            <person name="de Koning A.J."/>
            <person name="Lance S.L."/>
            <person name="McCarthy F.M."/>
            <person name="McCormack J.E."/>
            <person name="Merchant M.E."/>
            <person name="Peterson D.G."/>
            <person name="Pollock D.D."/>
            <person name="Pourmand N."/>
            <person name="Raney B.J."/>
            <person name="Roessler K.A."/>
            <person name="Sanford J.R."/>
            <person name="Sawyer R.H."/>
            <person name="Schmidt C.J."/>
            <person name="Triplett E.W."/>
            <person name="Tuberville T.D."/>
            <person name="Venegas-Anaya M."/>
            <person name="Howard J.T."/>
            <person name="Jarvis E.D."/>
            <person name="Guillette L.J.Jr."/>
            <person name="Glenn T.C."/>
            <person name="Green R.E."/>
            <person name="Ray D.A."/>
        </authorList>
    </citation>
    <scope>NUCLEOTIDE SEQUENCE [LARGE SCALE GENOMIC DNA]</scope>
    <source>
        <strain evidence="1">KSC_2009_1</strain>
    </source>
</reference>
<accession>A0A151NM42</accession>
<proteinExistence type="predicted"/>
<dbReference type="EMBL" id="AKHW03002590">
    <property type="protein sequence ID" value="KYO37800.1"/>
    <property type="molecule type" value="Genomic_DNA"/>
</dbReference>
<evidence type="ECO:0000313" key="1">
    <source>
        <dbReference type="EMBL" id="KYO37800.1"/>
    </source>
</evidence>
<sequence>MGALGSTDGPKGPTYYLRKLPVLPGTDTAAKKVPPLGESSANKASTATAWIPDRVCRVASPRKKDQCTQNGSCTSWSSHWIRHCWVSQPPGAPAC</sequence>
<keyword evidence="2" id="KW-1185">Reference proteome</keyword>
<name>A0A151NM42_ALLMI</name>
<comment type="caution">
    <text evidence="1">The sequence shown here is derived from an EMBL/GenBank/DDBJ whole genome shotgun (WGS) entry which is preliminary data.</text>
</comment>
<gene>
    <name evidence="1" type="ORF">Y1Q_0011137</name>
</gene>
<dbReference type="AlphaFoldDB" id="A0A151NM42"/>
<protein>
    <submittedName>
        <fullName evidence="1">Uncharacterized protein</fullName>
    </submittedName>
</protein>
<evidence type="ECO:0000313" key="2">
    <source>
        <dbReference type="Proteomes" id="UP000050525"/>
    </source>
</evidence>
<dbReference type="Proteomes" id="UP000050525">
    <property type="component" value="Unassembled WGS sequence"/>
</dbReference>